<accession>A0A6I6JPI0</accession>
<organism evidence="1 2">
    <name type="scientific">Maribellus comscasis</name>
    <dbReference type="NCBI Taxonomy" id="2681766"/>
    <lineage>
        <taxon>Bacteria</taxon>
        <taxon>Pseudomonadati</taxon>
        <taxon>Bacteroidota</taxon>
        <taxon>Bacteroidia</taxon>
        <taxon>Marinilabiliales</taxon>
        <taxon>Prolixibacteraceae</taxon>
        <taxon>Maribellus</taxon>
    </lineage>
</organism>
<proteinExistence type="predicted"/>
<sequence length="52" mass="6058">MKTKLIYLILMTLVICFNATAQLEGKKFSTKVEGIGEIKQELSFQSFQIRYR</sequence>
<evidence type="ECO:0000313" key="1">
    <source>
        <dbReference type="EMBL" id="QGY42920.1"/>
    </source>
</evidence>
<dbReference type="Proteomes" id="UP000428260">
    <property type="component" value="Chromosome"/>
</dbReference>
<dbReference type="RefSeq" id="WP_158863534.1">
    <property type="nucleotide sequence ID" value="NZ_CP046401.1"/>
</dbReference>
<protein>
    <submittedName>
        <fullName evidence="1">Uncharacterized protein</fullName>
    </submittedName>
</protein>
<dbReference type="AlphaFoldDB" id="A0A6I6JPI0"/>
<name>A0A6I6JPI0_9BACT</name>
<keyword evidence="2" id="KW-1185">Reference proteome</keyword>
<dbReference type="EMBL" id="CP046401">
    <property type="protein sequence ID" value="QGY42920.1"/>
    <property type="molecule type" value="Genomic_DNA"/>
</dbReference>
<gene>
    <name evidence="1" type="ORF">GM418_04385</name>
</gene>
<dbReference type="KEGG" id="mcos:GM418_04385"/>
<evidence type="ECO:0000313" key="2">
    <source>
        <dbReference type="Proteomes" id="UP000428260"/>
    </source>
</evidence>
<reference evidence="1 2" key="1">
    <citation type="submission" date="2019-11" db="EMBL/GenBank/DDBJ databases">
        <authorList>
            <person name="Zheng R.K."/>
            <person name="Sun C.M."/>
        </authorList>
    </citation>
    <scope>NUCLEOTIDE SEQUENCE [LARGE SCALE GENOMIC DNA]</scope>
    <source>
        <strain evidence="1 2">WC007</strain>
    </source>
</reference>